<keyword evidence="1" id="KW-1185">Reference proteome</keyword>
<evidence type="ECO:0000313" key="2">
    <source>
        <dbReference type="WBParaSite" id="Pan_g9933.t1"/>
    </source>
</evidence>
<dbReference type="WBParaSite" id="Pan_g9933.t1">
    <property type="protein sequence ID" value="Pan_g9933.t1"/>
    <property type="gene ID" value="Pan_g9933"/>
</dbReference>
<sequence length="118" mass="13525">MVAQGHRPDVALWIRVNERSYFKLLSSKSKSLEVKMERKLRALLHAGFPRFIRGTGIMTTLERSKAYTEKPTSSCGSRGFRWESRTKQKVVGFGKAFFGKNTCQATFFERENAETITL</sequence>
<accession>A0A7E4WDG2</accession>
<evidence type="ECO:0000313" key="1">
    <source>
        <dbReference type="Proteomes" id="UP000492821"/>
    </source>
</evidence>
<proteinExistence type="predicted"/>
<reference evidence="1" key="1">
    <citation type="journal article" date="2013" name="Genetics">
        <title>The draft genome and transcriptome of Panagrellus redivivus are shaped by the harsh demands of a free-living lifestyle.</title>
        <authorList>
            <person name="Srinivasan J."/>
            <person name="Dillman A.R."/>
            <person name="Macchietto M.G."/>
            <person name="Heikkinen L."/>
            <person name="Lakso M."/>
            <person name="Fracchia K.M."/>
            <person name="Antoshechkin I."/>
            <person name="Mortazavi A."/>
            <person name="Wong G."/>
            <person name="Sternberg P.W."/>
        </authorList>
    </citation>
    <scope>NUCLEOTIDE SEQUENCE [LARGE SCALE GENOMIC DNA]</scope>
    <source>
        <strain evidence="1">MT8872</strain>
    </source>
</reference>
<name>A0A7E4WDG2_PANRE</name>
<protein>
    <submittedName>
        <fullName evidence="2">Uncharacterized protein</fullName>
    </submittedName>
</protein>
<organism evidence="1 2">
    <name type="scientific">Panagrellus redivivus</name>
    <name type="common">Microworm</name>
    <dbReference type="NCBI Taxonomy" id="6233"/>
    <lineage>
        <taxon>Eukaryota</taxon>
        <taxon>Metazoa</taxon>
        <taxon>Ecdysozoa</taxon>
        <taxon>Nematoda</taxon>
        <taxon>Chromadorea</taxon>
        <taxon>Rhabditida</taxon>
        <taxon>Tylenchina</taxon>
        <taxon>Panagrolaimomorpha</taxon>
        <taxon>Panagrolaimoidea</taxon>
        <taxon>Panagrolaimidae</taxon>
        <taxon>Panagrellus</taxon>
    </lineage>
</organism>
<dbReference type="AlphaFoldDB" id="A0A7E4WDG2"/>
<reference evidence="2" key="2">
    <citation type="submission" date="2020-10" db="UniProtKB">
        <authorList>
            <consortium name="WormBaseParasite"/>
        </authorList>
    </citation>
    <scope>IDENTIFICATION</scope>
</reference>
<dbReference type="Proteomes" id="UP000492821">
    <property type="component" value="Unassembled WGS sequence"/>
</dbReference>